<dbReference type="GO" id="GO:0009982">
    <property type="term" value="F:pseudouridine synthase activity"/>
    <property type="evidence" value="ECO:0007669"/>
    <property type="project" value="InterPro"/>
</dbReference>
<dbReference type="SUPFAM" id="SSF55120">
    <property type="entry name" value="Pseudouridine synthase"/>
    <property type="match status" value="1"/>
</dbReference>
<comment type="caution">
    <text evidence="2">The sequence shown here is derived from an EMBL/GenBank/DDBJ whole genome shotgun (WGS) entry which is preliminary data.</text>
</comment>
<dbReference type="InterPro" id="IPR020103">
    <property type="entry name" value="PsdUridine_synth_cat_dom_sf"/>
</dbReference>
<dbReference type="AlphaFoldDB" id="A0A5C6MFT4"/>
<sequence>MLKIRPVFAAFVRQSVTSERTGILSWVVDMMSGGVDQKIQQLKRVQEGDEDCVTKRRKTDVEPSNEDRRYPKKKVALLMAYSGKGYYGMQRNPGSSEFRTIEDDLVAALVKSGCIPQNHGDDMKKMSFQRCARTDKHLGRSSVWPSRLLWLLMTFRGGWLALSIISRVLLSATVTRESSFMLTSCDWCVVQSSSLPEVFVRVRAGQEQDLAVLVWTSNINKHLLCVGGVEL</sequence>
<proteinExistence type="predicted"/>
<dbReference type="GO" id="GO:0005634">
    <property type="term" value="C:nucleus"/>
    <property type="evidence" value="ECO:0007669"/>
    <property type="project" value="TreeGrafter"/>
</dbReference>
<keyword evidence="1" id="KW-0413">Isomerase</keyword>
<dbReference type="PANTHER" id="PTHR11142:SF4">
    <property type="entry name" value="PSEUDOURIDYLATE SYNTHASE 1 HOMOLOG"/>
    <property type="match status" value="1"/>
</dbReference>
<protein>
    <submittedName>
        <fullName evidence="2">tRNA pseudouridine synthase A</fullName>
    </submittedName>
</protein>
<name>A0A5C6MFT4_9TELE</name>
<accession>A0A5C6MFT4</accession>
<dbReference type="Gene3D" id="3.30.70.580">
    <property type="entry name" value="Pseudouridine synthase I, catalytic domain, N-terminal subdomain"/>
    <property type="match status" value="1"/>
</dbReference>
<dbReference type="InterPro" id="IPR020094">
    <property type="entry name" value="TruA/RsuA/RluB/E/F_N"/>
</dbReference>
<evidence type="ECO:0000313" key="3">
    <source>
        <dbReference type="Proteomes" id="UP000324091"/>
    </source>
</evidence>
<dbReference type="PANTHER" id="PTHR11142">
    <property type="entry name" value="PSEUDOURIDYLATE SYNTHASE"/>
    <property type="match status" value="1"/>
</dbReference>
<reference evidence="2 3" key="1">
    <citation type="submission" date="2019-04" db="EMBL/GenBank/DDBJ databases">
        <title>Chromosome genome assembly for Takifugu flavidus.</title>
        <authorList>
            <person name="Xiao S."/>
        </authorList>
    </citation>
    <scope>NUCLEOTIDE SEQUENCE [LARGE SCALE GENOMIC DNA]</scope>
    <source>
        <strain evidence="2">HTHZ2018</strain>
        <tissue evidence="2">Muscle</tissue>
    </source>
</reference>
<dbReference type="Proteomes" id="UP000324091">
    <property type="component" value="Unassembled WGS sequence"/>
</dbReference>
<evidence type="ECO:0000256" key="1">
    <source>
        <dbReference type="ARBA" id="ARBA00023235"/>
    </source>
</evidence>
<dbReference type="GO" id="GO:0003723">
    <property type="term" value="F:RNA binding"/>
    <property type="evidence" value="ECO:0007669"/>
    <property type="project" value="InterPro"/>
</dbReference>
<dbReference type="GO" id="GO:1990481">
    <property type="term" value="P:mRNA pseudouridine synthesis"/>
    <property type="evidence" value="ECO:0007669"/>
    <property type="project" value="TreeGrafter"/>
</dbReference>
<evidence type="ECO:0000313" key="2">
    <source>
        <dbReference type="EMBL" id="TWW53475.1"/>
    </source>
</evidence>
<dbReference type="EMBL" id="RHFK02000678">
    <property type="protein sequence ID" value="TWW53475.1"/>
    <property type="molecule type" value="Genomic_DNA"/>
</dbReference>
<gene>
    <name evidence="2" type="ORF">D4764_0092720</name>
</gene>
<dbReference type="GO" id="GO:0031119">
    <property type="term" value="P:tRNA pseudouridine synthesis"/>
    <property type="evidence" value="ECO:0007669"/>
    <property type="project" value="TreeGrafter"/>
</dbReference>
<organism evidence="2 3">
    <name type="scientific">Takifugu flavidus</name>
    <name type="common">sansaifugu</name>
    <dbReference type="NCBI Taxonomy" id="433684"/>
    <lineage>
        <taxon>Eukaryota</taxon>
        <taxon>Metazoa</taxon>
        <taxon>Chordata</taxon>
        <taxon>Craniata</taxon>
        <taxon>Vertebrata</taxon>
        <taxon>Euteleostomi</taxon>
        <taxon>Actinopterygii</taxon>
        <taxon>Neopterygii</taxon>
        <taxon>Teleostei</taxon>
        <taxon>Neoteleostei</taxon>
        <taxon>Acanthomorphata</taxon>
        <taxon>Eupercaria</taxon>
        <taxon>Tetraodontiformes</taxon>
        <taxon>Tetradontoidea</taxon>
        <taxon>Tetraodontidae</taxon>
        <taxon>Takifugu</taxon>
    </lineage>
</organism>
<keyword evidence="3" id="KW-1185">Reference proteome</keyword>
<dbReference type="InterPro" id="IPR001406">
    <property type="entry name" value="PsdUridine_synth_TruA"/>
</dbReference>